<gene>
    <name evidence="2" type="ordered locus">Namu_0727</name>
</gene>
<accession>C8X973</accession>
<evidence type="ECO:0000313" key="3">
    <source>
        <dbReference type="Proteomes" id="UP000002218"/>
    </source>
</evidence>
<dbReference type="eggNOG" id="COG3177">
    <property type="taxonomic scope" value="Bacteria"/>
</dbReference>
<proteinExistence type="predicted"/>
<dbReference type="STRING" id="479431.Namu_0727"/>
<dbReference type="AlphaFoldDB" id="C8X973"/>
<sequence>MTAPWVQAAAADPSWPAAEGPVAAAVDAARSALARLNGPRGVRDRTGRVAAAAAMRAARASAALEGVPLALDPQDVAITDPVLAGAVRVAAGLGGLSGTWRRAPRQVLARLHTLAAADLVAEPELGRPRVDPARPDLVSGRLAALSDLVVRSTWPAPVLVAIVHGELATLAPFGSADAVVARAAARLTMVATGLDPAGLAVPEVAHLRSIARYRTGLRDYAEGGSAGLDAWVVQVCAALTQGAAEAGTLASTAS</sequence>
<dbReference type="KEGG" id="nml:Namu_0727"/>
<dbReference type="InParanoid" id="C8X973"/>
<evidence type="ECO:0000313" key="2">
    <source>
        <dbReference type="EMBL" id="ACV77141.1"/>
    </source>
</evidence>
<organism evidence="2 3">
    <name type="scientific">Nakamurella multipartita (strain ATCC 700099 / DSM 44233 / CIP 104796 / JCM 9543 / NBRC 105858 / Y-104)</name>
    <name type="common">Microsphaera multipartita</name>
    <dbReference type="NCBI Taxonomy" id="479431"/>
    <lineage>
        <taxon>Bacteria</taxon>
        <taxon>Bacillati</taxon>
        <taxon>Actinomycetota</taxon>
        <taxon>Actinomycetes</taxon>
        <taxon>Nakamurellales</taxon>
        <taxon>Nakamurellaceae</taxon>
        <taxon>Nakamurella</taxon>
    </lineage>
</organism>
<dbReference type="EMBL" id="CP001737">
    <property type="protein sequence ID" value="ACV77141.1"/>
    <property type="molecule type" value="Genomic_DNA"/>
</dbReference>
<evidence type="ECO:0000259" key="1">
    <source>
        <dbReference type="PROSITE" id="PS51459"/>
    </source>
</evidence>
<keyword evidence="2" id="KW-0456">Lyase</keyword>
<reference evidence="3" key="1">
    <citation type="submission" date="2009-09" db="EMBL/GenBank/DDBJ databases">
        <title>The complete genome of Nakamurella multipartita DSM 44233.</title>
        <authorList>
            <consortium name="US DOE Joint Genome Institute (JGI-PGF)"/>
            <person name="Lucas S."/>
            <person name="Copeland A."/>
            <person name="Lapidus A."/>
            <person name="Glavina del Rio T."/>
            <person name="Dalin E."/>
            <person name="Tice H."/>
            <person name="Bruce D."/>
            <person name="Goodwin L."/>
            <person name="Pitluck S."/>
            <person name="Kyrpides N."/>
            <person name="Mavromatis K."/>
            <person name="Ivanova N."/>
            <person name="Ovchinnikova G."/>
            <person name="Sims D."/>
            <person name="Meincke L."/>
            <person name="Brettin T."/>
            <person name="Detter J.C."/>
            <person name="Han C."/>
            <person name="Larimer F."/>
            <person name="Land M."/>
            <person name="Hauser L."/>
            <person name="Markowitz V."/>
            <person name="Cheng J.-F."/>
            <person name="Hugenholtz P."/>
            <person name="Woyke T."/>
            <person name="Wu D."/>
            <person name="Klenk H.-P."/>
            <person name="Eisen J.A."/>
        </authorList>
    </citation>
    <scope>NUCLEOTIDE SEQUENCE [LARGE SCALE GENOMIC DNA]</scope>
    <source>
        <strain evidence="3">ATCC 700099 / DSM 44233 / CIP 104796 / JCM 9543 / NBRC 105858 / Y-104</strain>
    </source>
</reference>
<name>C8X973_NAKMY</name>
<dbReference type="RefSeq" id="WP_015746057.1">
    <property type="nucleotide sequence ID" value="NC_013235.1"/>
</dbReference>
<protein>
    <submittedName>
        <fullName evidence="2">Heat repeat-containing PBS lyase</fullName>
    </submittedName>
</protein>
<dbReference type="InterPro" id="IPR003812">
    <property type="entry name" value="Fido"/>
</dbReference>
<dbReference type="PROSITE" id="PS51459">
    <property type="entry name" value="FIDO"/>
    <property type="match status" value="1"/>
</dbReference>
<dbReference type="OrthoDB" id="5241763at2"/>
<feature type="domain" description="Fido" evidence="1">
    <location>
        <begin position="103"/>
        <end position="234"/>
    </location>
</feature>
<reference evidence="2 3" key="2">
    <citation type="journal article" date="2010" name="Stand. Genomic Sci.">
        <title>Complete genome sequence of Nakamurella multipartita type strain (Y-104).</title>
        <authorList>
            <person name="Tice H."/>
            <person name="Mayilraj S."/>
            <person name="Sims D."/>
            <person name="Lapidus A."/>
            <person name="Nolan M."/>
            <person name="Lucas S."/>
            <person name="Glavina Del Rio T."/>
            <person name="Copeland A."/>
            <person name="Cheng J.F."/>
            <person name="Meincke L."/>
            <person name="Bruce D."/>
            <person name="Goodwin L."/>
            <person name="Pitluck S."/>
            <person name="Ivanova N."/>
            <person name="Mavromatis K."/>
            <person name="Ovchinnikova G."/>
            <person name="Pati A."/>
            <person name="Chen A."/>
            <person name="Palaniappan K."/>
            <person name="Land M."/>
            <person name="Hauser L."/>
            <person name="Chang Y.J."/>
            <person name="Jeffries C.D."/>
            <person name="Detter J.C."/>
            <person name="Brettin T."/>
            <person name="Rohde M."/>
            <person name="Goker M."/>
            <person name="Bristow J."/>
            <person name="Eisen J.A."/>
            <person name="Markowitz V."/>
            <person name="Hugenholtz P."/>
            <person name="Kyrpides N.C."/>
            <person name="Klenk H.P."/>
            <person name="Chen F."/>
        </authorList>
    </citation>
    <scope>NUCLEOTIDE SEQUENCE [LARGE SCALE GENOMIC DNA]</scope>
    <source>
        <strain evidence="3">ATCC 700099 / DSM 44233 / CIP 104796 / JCM 9543 / NBRC 105858 / Y-104</strain>
    </source>
</reference>
<dbReference type="Proteomes" id="UP000002218">
    <property type="component" value="Chromosome"/>
</dbReference>
<dbReference type="HOGENOM" id="CLU_058793_1_0_11"/>
<dbReference type="GO" id="GO:0016829">
    <property type="term" value="F:lyase activity"/>
    <property type="evidence" value="ECO:0007669"/>
    <property type="project" value="UniProtKB-KW"/>
</dbReference>
<keyword evidence="3" id="KW-1185">Reference proteome</keyword>